<dbReference type="AlphaFoldDB" id="A0A062XZX7"/>
<name>A0A062XZX7_9BACT</name>
<feature type="domain" description="FAD-binding" evidence="1">
    <location>
        <begin position="6"/>
        <end position="318"/>
    </location>
</feature>
<dbReference type="GO" id="GO:0071949">
    <property type="term" value="F:FAD binding"/>
    <property type="evidence" value="ECO:0007669"/>
    <property type="project" value="InterPro"/>
</dbReference>
<proteinExistence type="predicted"/>
<dbReference type="STRING" id="1312852.EG19_01170"/>
<dbReference type="PRINTS" id="PR00420">
    <property type="entry name" value="RNGMNOXGNASE"/>
</dbReference>
<dbReference type="PANTHER" id="PTHR43747:SF1">
    <property type="entry name" value="SLR1998 PROTEIN"/>
    <property type="match status" value="1"/>
</dbReference>
<dbReference type="RefSeq" id="WP_053334936.1">
    <property type="nucleotide sequence ID" value="NZ_JMFG01000012.1"/>
</dbReference>
<keyword evidence="3" id="KW-1185">Reference proteome</keyword>
<evidence type="ECO:0000313" key="3">
    <source>
        <dbReference type="Proteomes" id="UP000027284"/>
    </source>
</evidence>
<dbReference type="Proteomes" id="UP000027284">
    <property type="component" value="Unassembled WGS sequence"/>
</dbReference>
<dbReference type="PANTHER" id="PTHR43747">
    <property type="entry name" value="FAD-BINDING PROTEIN"/>
    <property type="match status" value="1"/>
</dbReference>
<accession>A0A062XZX7</accession>
<gene>
    <name evidence="2" type="ORF">EG19_01170</name>
</gene>
<protein>
    <recommendedName>
        <fullName evidence="1">FAD-binding domain-containing protein</fullName>
    </recommendedName>
</protein>
<dbReference type="InterPro" id="IPR002938">
    <property type="entry name" value="FAD-bd"/>
</dbReference>
<dbReference type="SUPFAM" id="SSF51905">
    <property type="entry name" value="FAD/NAD(P)-binding domain"/>
    <property type="match status" value="1"/>
</dbReference>
<dbReference type="Gene3D" id="3.50.50.60">
    <property type="entry name" value="FAD/NAD(P)-binding domain"/>
    <property type="match status" value="1"/>
</dbReference>
<evidence type="ECO:0000259" key="1">
    <source>
        <dbReference type="Pfam" id="PF01494"/>
    </source>
</evidence>
<reference evidence="2 3" key="1">
    <citation type="submission" date="2014-04" db="EMBL/GenBank/DDBJ databases">
        <title>The Genome Sequence of Thermoanaerobaculum aquaticum MP-01, The First Cultivated Group 23 Acidobacterium.</title>
        <authorList>
            <person name="Stamps B.W."/>
            <person name="Losey N.A."/>
            <person name="Lawson P.A."/>
            <person name="Stevenson B.S."/>
        </authorList>
    </citation>
    <scope>NUCLEOTIDE SEQUENCE [LARGE SCALE GENOMIC DNA]</scope>
    <source>
        <strain evidence="2 3">MP-01</strain>
    </source>
</reference>
<dbReference type="OrthoDB" id="9806565at2"/>
<dbReference type="Pfam" id="PF01494">
    <property type="entry name" value="FAD_binding_3"/>
    <property type="match status" value="1"/>
</dbReference>
<comment type="caution">
    <text evidence="2">The sequence shown here is derived from an EMBL/GenBank/DDBJ whole genome shotgun (WGS) entry which is preliminary data.</text>
</comment>
<dbReference type="EMBL" id="JMFG01000012">
    <property type="protein sequence ID" value="KDA54070.1"/>
    <property type="molecule type" value="Genomic_DNA"/>
</dbReference>
<evidence type="ECO:0000313" key="2">
    <source>
        <dbReference type="EMBL" id="KDA54070.1"/>
    </source>
</evidence>
<dbReference type="InterPro" id="IPR036188">
    <property type="entry name" value="FAD/NAD-bd_sf"/>
</dbReference>
<sequence>MSEHTCDVLILGGGPAGSTAATLLCESGFTVTVLERESFPRFHVGESLLPHSLPLFDRLGVHEEVKALPHTRVKPGAFFATADGSKVVEYRFAEALPPAIPHAYQVRRDEFDALLLSRAQRAGAQVLHGWEALTPQWEGKRLTGMWVRDPEGQQHLFRFRAFLDASGQKAFLATRMGWRFPYPKHKKVAAVSHFRGVWLPPGESSGNITIVLTKAGWFWFIPFADDTVSVGAVLDVAFWQAQGKAPQEVFQRAVEETPEAARRLANASPILPFSAIQNFSYRVTKLAGDGFCLIGDAAGFLDPIFSTGVFIATTTAASAAEDVTEALHRHGRIDAADLAPTVSLTRSLQKTFFSFIRSYYDQDFLPFFFNPRPVLQIPAAIVSLLAADVLRPGRRLVAARFRLLQLLAAGQKLGRLLGKPLVPPLDATPADAGP</sequence>
<dbReference type="InterPro" id="IPR050816">
    <property type="entry name" value="Flavin-dep_Halogenase_NPB"/>
</dbReference>
<organism evidence="2 3">
    <name type="scientific">Thermoanaerobaculum aquaticum</name>
    <dbReference type="NCBI Taxonomy" id="1312852"/>
    <lineage>
        <taxon>Bacteria</taxon>
        <taxon>Pseudomonadati</taxon>
        <taxon>Acidobacteriota</taxon>
        <taxon>Thermoanaerobaculia</taxon>
        <taxon>Thermoanaerobaculales</taxon>
        <taxon>Thermoanaerobaculaceae</taxon>
        <taxon>Thermoanaerobaculum</taxon>
    </lineage>
</organism>